<feature type="domain" description="Fibronectin type-III" evidence="3">
    <location>
        <begin position="749"/>
        <end position="852"/>
    </location>
</feature>
<name>A0A067QLV9_ZOONE</name>
<dbReference type="Gene3D" id="2.170.300.10">
    <property type="entry name" value="Tie2 ligand-binding domain superfamily"/>
    <property type="match status" value="1"/>
</dbReference>
<keyword evidence="1" id="KW-0677">Repeat</keyword>
<evidence type="ECO:0000256" key="1">
    <source>
        <dbReference type="ARBA" id="ARBA00022737"/>
    </source>
</evidence>
<dbReference type="SMART" id="SM00060">
    <property type="entry name" value="FN3"/>
    <property type="match status" value="6"/>
</dbReference>
<dbReference type="eggNOG" id="KOG3510">
    <property type="taxonomic scope" value="Eukaryota"/>
</dbReference>
<feature type="domain" description="Fibronectin type-III" evidence="3">
    <location>
        <begin position="1059"/>
        <end position="1160"/>
    </location>
</feature>
<sequence>MALFFVTEVYDVTTIYKFYVPHYNSSYEDYTGQDFPDFMSVNRSGRVEVHAMTNARGLPVLLSNNTSINYFIGNDVVECTSLYGGCTWTMSNWTKGAGHNLPLILQEKSFAEYTKNNISILHFFHGNDLNFTYQAQSQGSRNELNIFLMVNNDISSGDMYYIKINMELYNYRYGYGYGHRHRWDVYLYKCTLIHRQEYISLPGGSARRLCNVQVNKNGIMFEDNLCDFSIHVSSGNLKFTSVCKSQEEDIFDWTDADPLDIVYYQFGSSDLIQFHVNTGDSVTLSLAEVEGYLMSPTFVPHSSSLCVSLTYYLPSTAGSSLKLSALWAGGDRLDFDTIKNTGEWKTQRFVVELPAGKQDRLTQIVLKGRKSYGSDVLVQRIAGCNGEGLEDILELSNGATTIDVRNGGYDVAVMRSQKNKLFSFEVTCINGGIFDEERGGCVCPSGFGGSTCEEACGANRFGAACEGLCSETRSGCQGMILCRPLLGCSCPAGLRGSFCDRECRYKEYGAGCKQKCGHCKDDVACDRYTGECPLGCEPGYYPPFCQQTYKYLSTAPDVKVTEYLCVTVEANLQNCKGRGSPRFYQLQYKEANHDLWLELEYRQITSNEITRNITGLKSGIRYQVRVVLLDKDGGSYQGPNILPAEIITKCAVPDSVHYDLQATEITEDSFQVTWKIVPESPIWCAARQFEVERKESLRWLKHYQGSEMTTTFSNMLPGQQYQIRVQALTNVGEKYPFSSVLLTTTKVGVPGKVHDIHLVSSTSQELEIKWKPPLITAGTIHRYTVSYQCKKLLACHSENCSHSAGQVEVKNTSTVLRGLLSHAQYSVSVVALSGSWGPASYVLAVTDMTVPGVTPATNFTSAIVQRTNSSFTIQWEPPQNCTYANGYLYEYRYELVSVHNSQHILEGMTHLTTVTLTNLTPHTQYMVKVFLVNSKGWSSSHPLEIHVQTRATTPDHVEQLMVYKKSRWMLGVRWAAPKHMFGSLESFIITYQAVGLNTMKSVIEPLSCVAWPHLYCHTANNLKQDTEYTVLVQAQNSEVDEAGESSSVTAVTKETAPLSPSFIRVVSQSQTNLTIEVGLPDMVNGKLRSFLVYVEETDSFNSTECCQYFPVQEVAVQVEKSSYNIEFTGLRPASTYAVSVSAKTVSLGPAVSITAHTRPPVPSMDDMIEIPDNSSYLSGSLTVFLHPSTMYQDLISGCLLLVLPQSSEVEIPKTLIFDEWLTQEVNNRSNGTYYFSAEFDQVDLKENSEVTVGTGHGLKVGKWGEMQDPVLKIEMGYRLGLVLILEYNGVYSVGYTETHDFYIDY</sequence>
<organism evidence="4 5">
    <name type="scientific">Zootermopsis nevadensis</name>
    <name type="common">Dampwood termite</name>
    <dbReference type="NCBI Taxonomy" id="136037"/>
    <lineage>
        <taxon>Eukaryota</taxon>
        <taxon>Metazoa</taxon>
        <taxon>Ecdysozoa</taxon>
        <taxon>Arthropoda</taxon>
        <taxon>Hexapoda</taxon>
        <taxon>Insecta</taxon>
        <taxon>Pterygota</taxon>
        <taxon>Neoptera</taxon>
        <taxon>Polyneoptera</taxon>
        <taxon>Dictyoptera</taxon>
        <taxon>Blattodea</taxon>
        <taxon>Blattoidea</taxon>
        <taxon>Termitoidae</taxon>
        <taxon>Termopsidae</taxon>
        <taxon>Zootermopsis</taxon>
    </lineage>
</organism>
<dbReference type="PANTHER" id="PTHR24051:SF13">
    <property type="entry name" value="TYROSINE-PROTEIN KINASE RECEPTOR TIE-2-LIKE"/>
    <property type="match status" value="1"/>
</dbReference>
<accession>A0A067QLV9</accession>
<dbReference type="EMBL" id="KK853184">
    <property type="protein sequence ID" value="KDR10122.1"/>
    <property type="molecule type" value="Genomic_DNA"/>
</dbReference>
<gene>
    <name evidence="4" type="ORF">L798_00192</name>
</gene>
<protein>
    <submittedName>
        <fullName evidence="4">Angiopoietin-1 receptor</fullName>
    </submittedName>
</protein>
<feature type="domain" description="Fibronectin type-III" evidence="3">
    <location>
        <begin position="956"/>
        <end position="1058"/>
    </location>
</feature>
<evidence type="ECO:0000256" key="2">
    <source>
        <dbReference type="ARBA" id="ARBA00023157"/>
    </source>
</evidence>
<dbReference type="CDD" id="cd00063">
    <property type="entry name" value="FN3"/>
    <property type="match status" value="6"/>
</dbReference>
<keyword evidence="2" id="KW-1015">Disulfide bond</keyword>
<dbReference type="InterPro" id="IPR036116">
    <property type="entry name" value="FN3_sf"/>
</dbReference>
<dbReference type="Pfam" id="PF00041">
    <property type="entry name" value="fn3"/>
    <property type="match status" value="3"/>
</dbReference>
<dbReference type="InterPro" id="IPR003961">
    <property type="entry name" value="FN3_dom"/>
</dbReference>
<dbReference type="PANTHER" id="PTHR24051">
    <property type="entry name" value="SUSHI DOMAIN-CONTAINING PROTEIN 1"/>
    <property type="match status" value="1"/>
</dbReference>
<dbReference type="STRING" id="136037.A0A067QLV9"/>
<dbReference type="Gene3D" id="2.60.40.10">
    <property type="entry name" value="Immunoglobulins"/>
    <property type="match status" value="6"/>
</dbReference>
<dbReference type="eggNOG" id="KOG1218">
    <property type="taxonomic scope" value="Eukaryota"/>
</dbReference>
<evidence type="ECO:0000259" key="3">
    <source>
        <dbReference type="PROSITE" id="PS50853"/>
    </source>
</evidence>
<evidence type="ECO:0000313" key="4">
    <source>
        <dbReference type="EMBL" id="KDR10122.1"/>
    </source>
</evidence>
<keyword evidence="5" id="KW-1185">Reference proteome</keyword>
<keyword evidence="4" id="KW-0675">Receptor</keyword>
<dbReference type="SUPFAM" id="SSF49265">
    <property type="entry name" value="Fibronectin type III"/>
    <property type="match status" value="3"/>
</dbReference>
<dbReference type="Proteomes" id="UP000027135">
    <property type="component" value="Unassembled WGS sequence"/>
</dbReference>
<proteinExistence type="predicted"/>
<dbReference type="InterPro" id="IPR013783">
    <property type="entry name" value="Ig-like_fold"/>
</dbReference>
<dbReference type="InterPro" id="IPR051622">
    <property type="entry name" value="R-tyr_protein_phosphatases"/>
</dbReference>
<reference evidence="4 5" key="1">
    <citation type="journal article" date="2014" name="Nat. Commun.">
        <title>Molecular traces of alternative social organization in a termite genome.</title>
        <authorList>
            <person name="Terrapon N."/>
            <person name="Li C."/>
            <person name="Robertson H.M."/>
            <person name="Ji L."/>
            <person name="Meng X."/>
            <person name="Booth W."/>
            <person name="Chen Z."/>
            <person name="Childers C.P."/>
            <person name="Glastad K.M."/>
            <person name="Gokhale K."/>
            <person name="Gowin J."/>
            <person name="Gronenberg W."/>
            <person name="Hermansen R.A."/>
            <person name="Hu H."/>
            <person name="Hunt B.G."/>
            <person name="Huylmans A.K."/>
            <person name="Khalil S.M."/>
            <person name="Mitchell R.D."/>
            <person name="Munoz-Torres M.C."/>
            <person name="Mustard J.A."/>
            <person name="Pan H."/>
            <person name="Reese J.T."/>
            <person name="Scharf M.E."/>
            <person name="Sun F."/>
            <person name="Vogel H."/>
            <person name="Xiao J."/>
            <person name="Yang W."/>
            <person name="Yang Z."/>
            <person name="Yang Z."/>
            <person name="Zhou J."/>
            <person name="Zhu J."/>
            <person name="Brent C.S."/>
            <person name="Elsik C.G."/>
            <person name="Goodisman M.A."/>
            <person name="Liberles D.A."/>
            <person name="Roe R.M."/>
            <person name="Vargo E.L."/>
            <person name="Vilcinskas A."/>
            <person name="Wang J."/>
            <person name="Bornberg-Bauer E."/>
            <person name="Korb J."/>
            <person name="Zhang G."/>
            <person name="Liebig J."/>
        </authorList>
    </citation>
    <scope>NUCLEOTIDE SEQUENCE [LARGE SCALE GENOMIC DNA]</scope>
    <source>
        <tissue evidence="4">Whole organism</tissue>
    </source>
</reference>
<feature type="domain" description="Fibronectin type-III" evidence="3">
    <location>
        <begin position="855"/>
        <end position="955"/>
    </location>
</feature>
<evidence type="ECO:0000313" key="5">
    <source>
        <dbReference type="Proteomes" id="UP000027135"/>
    </source>
</evidence>
<feature type="domain" description="Fibronectin type-III" evidence="3">
    <location>
        <begin position="656"/>
        <end position="748"/>
    </location>
</feature>
<dbReference type="PROSITE" id="PS50853">
    <property type="entry name" value="FN3"/>
    <property type="match status" value="6"/>
</dbReference>
<feature type="domain" description="Fibronectin type-III" evidence="3">
    <location>
        <begin position="552"/>
        <end position="651"/>
    </location>
</feature>
<dbReference type="InParanoid" id="A0A067QLV9"/>